<keyword evidence="7 8" id="KW-0472">Membrane</keyword>
<keyword evidence="3 10" id="KW-0328">Glycosyltransferase</keyword>
<evidence type="ECO:0000256" key="1">
    <source>
        <dbReference type="ARBA" id="ARBA00004651"/>
    </source>
</evidence>
<dbReference type="PANTHER" id="PTHR33908:SF9">
    <property type="entry name" value="BLL5595 PROTEIN"/>
    <property type="match status" value="1"/>
</dbReference>
<organism evidence="10 11">
    <name type="scientific">Coxiella burnetii (strain Dugway 5J108-111)</name>
    <dbReference type="NCBI Taxonomy" id="434922"/>
    <lineage>
        <taxon>Bacteria</taxon>
        <taxon>Pseudomonadati</taxon>
        <taxon>Pseudomonadota</taxon>
        <taxon>Gammaproteobacteria</taxon>
        <taxon>Legionellales</taxon>
        <taxon>Coxiellaceae</taxon>
        <taxon>Coxiella</taxon>
    </lineage>
</organism>
<feature type="transmembrane region" description="Helical" evidence="8">
    <location>
        <begin position="82"/>
        <end position="100"/>
    </location>
</feature>
<proteinExistence type="predicted"/>
<name>A9KCN2_COXBN</name>
<evidence type="ECO:0000259" key="9">
    <source>
        <dbReference type="Pfam" id="PF13231"/>
    </source>
</evidence>
<feature type="transmembrane region" description="Helical" evidence="8">
    <location>
        <begin position="317"/>
        <end position="333"/>
    </location>
</feature>
<evidence type="ECO:0000313" key="11">
    <source>
        <dbReference type="Proteomes" id="UP000008555"/>
    </source>
</evidence>
<feature type="transmembrane region" description="Helical" evidence="8">
    <location>
        <begin position="248"/>
        <end position="270"/>
    </location>
</feature>
<dbReference type="GO" id="GO:0016763">
    <property type="term" value="F:pentosyltransferase activity"/>
    <property type="evidence" value="ECO:0007669"/>
    <property type="project" value="TreeGrafter"/>
</dbReference>
<dbReference type="PANTHER" id="PTHR33908">
    <property type="entry name" value="MANNOSYLTRANSFERASE YKCB-RELATED"/>
    <property type="match status" value="1"/>
</dbReference>
<reference evidence="10 11" key="1">
    <citation type="journal article" date="2009" name="Infect. Immun.">
        <title>Comparative genomics reveal extensive transposon-mediated genomic plasticity and diversity among potential effector proteins within the genus Coxiella.</title>
        <authorList>
            <person name="Beare P.A."/>
            <person name="Unsworth N."/>
            <person name="Andoh M."/>
            <person name="Voth D.E."/>
            <person name="Omsland A."/>
            <person name="Gilk S.D."/>
            <person name="Williams K.P."/>
            <person name="Sobral B.W."/>
            <person name="Kupko J.J.III."/>
            <person name="Porcella S.F."/>
            <person name="Samuel J.E."/>
            <person name="Heinzen R.A."/>
        </authorList>
    </citation>
    <scope>NUCLEOTIDE SEQUENCE [LARGE SCALE GENOMIC DNA]</scope>
    <source>
        <strain evidence="10 11">Dugway 5J108-111</strain>
    </source>
</reference>
<dbReference type="Pfam" id="PF13231">
    <property type="entry name" value="PMT_2"/>
    <property type="match status" value="1"/>
</dbReference>
<keyword evidence="2" id="KW-1003">Cell membrane</keyword>
<dbReference type="InterPro" id="IPR050297">
    <property type="entry name" value="LipidA_mod_glycosyltrf_83"/>
</dbReference>
<dbReference type="RefSeq" id="WP_011997107.1">
    <property type="nucleotide sequence ID" value="NC_009727.1"/>
</dbReference>
<dbReference type="GO" id="GO:0009103">
    <property type="term" value="P:lipopolysaccharide biosynthetic process"/>
    <property type="evidence" value="ECO:0007669"/>
    <property type="project" value="UniProtKB-ARBA"/>
</dbReference>
<keyword evidence="6 8" id="KW-1133">Transmembrane helix</keyword>
<dbReference type="Proteomes" id="UP000008555">
    <property type="component" value="Chromosome"/>
</dbReference>
<feature type="domain" description="Glycosyltransferase RgtA/B/C/D-like" evidence="9">
    <location>
        <begin position="61"/>
        <end position="221"/>
    </location>
</feature>
<dbReference type="EC" id="2.4.1.-" evidence="10"/>
<sequence>MKNTVPTASDSLEQTSRWFWAFCLFHMAFFTLLPAFIRPQLSMDSVEGIAWGNQWQWGYSKHPFLAPWLTALFTKIFHAVDWPVYFVSQLMVVTCFIAIWRLARFILTPTQALVSVLLLDGVYIYNTGAFEFNPNIVMLATWALTVLFFYRALTKDQWSAWVWTGVMAGLAMDTKYESILLYASLFLFLLINPIGRRTLATSKPYVSVVIALFVFMPNLIWLIQYNFAPVYYASDELTSQTSFWSRHFYYAFRFLYENISLLIPLLGLAIPLYFCQRDKEQKLNLLDRQFLWIVGLGPFVLTLLFSAIGGFHLVSRWGYPFFSLSGLLLIALIKPVIDKRRLLHFLSLYLILIAFIPIGYAIYMQKLTTAYSNLFPGPTFSQRLEKIWREHYPHQPLVYVAGSRVPLYYLASYAHPQAIAYFDWDKRQSPWINETTLKKEGALFIYSGPHFPSSIFKRYPNLILLPMQRFAPNYSRKNKTAYLISVALLPPVKYDKH</sequence>
<feature type="transmembrane region" description="Helical" evidence="8">
    <location>
        <begin position="136"/>
        <end position="153"/>
    </location>
</feature>
<evidence type="ECO:0000256" key="3">
    <source>
        <dbReference type="ARBA" id="ARBA00022676"/>
    </source>
</evidence>
<gene>
    <name evidence="10" type="ordered locus">CBUD_1484</name>
</gene>
<dbReference type="InterPro" id="IPR038731">
    <property type="entry name" value="RgtA/B/C-like"/>
</dbReference>
<evidence type="ECO:0000256" key="5">
    <source>
        <dbReference type="ARBA" id="ARBA00022692"/>
    </source>
</evidence>
<evidence type="ECO:0000256" key="4">
    <source>
        <dbReference type="ARBA" id="ARBA00022679"/>
    </source>
</evidence>
<feature type="transmembrane region" description="Helical" evidence="8">
    <location>
        <begin position="18"/>
        <end position="37"/>
    </location>
</feature>
<dbReference type="EMBL" id="CP000733">
    <property type="protein sequence ID" value="ABS77584.1"/>
    <property type="molecule type" value="Genomic_DNA"/>
</dbReference>
<protein>
    <submittedName>
        <fullName evidence="10">Undecaprenyl-phosphomannose:protein mannosyltransferase</fullName>
        <ecNumber evidence="10">2.4.1.-</ecNumber>
    </submittedName>
</protein>
<keyword evidence="5 8" id="KW-0812">Transmembrane</keyword>
<feature type="transmembrane region" description="Helical" evidence="8">
    <location>
        <begin position="345"/>
        <end position="363"/>
    </location>
</feature>
<dbReference type="HOGENOM" id="CLU_038808_1_0_6"/>
<feature type="transmembrane region" description="Helical" evidence="8">
    <location>
        <begin position="290"/>
        <end position="311"/>
    </location>
</feature>
<accession>A9KCN2</accession>
<evidence type="ECO:0000313" key="10">
    <source>
        <dbReference type="EMBL" id="ABS77584.1"/>
    </source>
</evidence>
<evidence type="ECO:0000256" key="6">
    <source>
        <dbReference type="ARBA" id="ARBA00022989"/>
    </source>
</evidence>
<evidence type="ECO:0000256" key="2">
    <source>
        <dbReference type="ARBA" id="ARBA00022475"/>
    </source>
</evidence>
<feature type="transmembrane region" description="Helical" evidence="8">
    <location>
        <begin position="179"/>
        <end position="195"/>
    </location>
</feature>
<feature type="transmembrane region" description="Helical" evidence="8">
    <location>
        <begin position="106"/>
        <end position="124"/>
    </location>
</feature>
<feature type="transmembrane region" description="Helical" evidence="8">
    <location>
        <begin position="207"/>
        <end position="228"/>
    </location>
</feature>
<evidence type="ECO:0000256" key="7">
    <source>
        <dbReference type="ARBA" id="ARBA00023136"/>
    </source>
</evidence>
<dbReference type="KEGG" id="cbd:CBUD_1484"/>
<dbReference type="AlphaFoldDB" id="A9KCN2"/>
<dbReference type="GO" id="GO:0005886">
    <property type="term" value="C:plasma membrane"/>
    <property type="evidence" value="ECO:0007669"/>
    <property type="project" value="UniProtKB-SubCell"/>
</dbReference>
<keyword evidence="4 10" id="KW-0808">Transferase</keyword>
<comment type="subcellular location">
    <subcellularLocation>
        <location evidence="1">Cell membrane</location>
        <topology evidence="1">Multi-pass membrane protein</topology>
    </subcellularLocation>
</comment>
<evidence type="ECO:0000256" key="8">
    <source>
        <dbReference type="SAM" id="Phobius"/>
    </source>
</evidence>